<evidence type="ECO:0000313" key="3">
    <source>
        <dbReference type="EMBL" id="QOJ79159.1"/>
    </source>
</evidence>
<dbReference type="Proteomes" id="UP000594121">
    <property type="component" value="Chromosome"/>
</dbReference>
<gene>
    <name evidence="3" type="ORF">IG193_01475</name>
</gene>
<evidence type="ECO:0000256" key="1">
    <source>
        <dbReference type="SAM" id="Phobius"/>
    </source>
</evidence>
<dbReference type="SMART" id="SM00460">
    <property type="entry name" value="TGc"/>
    <property type="match status" value="1"/>
</dbReference>
<keyword evidence="1" id="KW-0472">Membrane</keyword>
<reference evidence="3 4" key="1">
    <citation type="submission" date="2020-10" db="EMBL/GenBank/DDBJ databases">
        <title>Thermofilum lucidum 3507LT sp. nov. a novel member of Thermofilaceae family isolated from Chile hot spring, and proposal of description order Thermofilales.</title>
        <authorList>
            <person name="Zayulina K.S."/>
            <person name="Elcheninov A.G."/>
            <person name="Toshchakov S.V."/>
            <person name="Kublanov I.V."/>
        </authorList>
    </citation>
    <scope>NUCLEOTIDE SEQUENCE [LARGE SCALE GENOMIC DNA]</scope>
    <source>
        <strain evidence="3 4">3507LT</strain>
    </source>
</reference>
<dbReference type="InterPro" id="IPR038765">
    <property type="entry name" value="Papain-like_cys_pep_sf"/>
</dbReference>
<dbReference type="PANTHER" id="PTHR33490">
    <property type="entry name" value="BLR5614 PROTEIN-RELATED"/>
    <property type="match status" value="1"/>
</dbReference>
<keyword evidence="1" id="KW-0812">Transmembrane</keyword>
<evidence type="ECO:0000313" key="4">
    <source>
        <dbReference type="Proteomes" id="UP000594121"/>
    </source>
</evidence>
<proteinExistence type="predicted"/>
<dbReference type="AlphaFoldDB" id="A0A7L9FHB0"/>
<keyword evidence="4" id="KW-1185">Reference proteome</keyword>
<feature type="domain" description="Transglutaminase-like" evidence="2">
    <location>
        <begin position="323"/>
        <end position="388"/>
    </location>
</feature>
<sequence length="654" mass="71450">MASSKLLVVSLLYLLLAGPLVALVATSSPGVSSVEVREVTLGVLKDGSFYPRPDRTFRVGEVLAVEAKVVVSGSPGTRYQLDLGLQVLDPLGAVLVDRASSKQSRLVGGYEEWVFTFAFNVTPDMITGYYTLEVSAYAGGVQSLRKLDFFIEAYASRRNMYEVVYSVELTGNGRIEELYLSLPANTSTTAVVAGPLITPAPLSYYRDAFGNIYAVYKGLEVGSRPLKIAVKFAVVETARHVTEDAPMSSLANLPEALKVFLKPEKYIESNSPEIRALASKLTSGSQTVLEAVKKIADYTSTTIAYNPALGTISASWELGALWTLHSRQGVCLQYARLFVALARASGIPARVAGGLLATPPSAEGREYLHAWAEVYIPGYGWLPVEPQRPGFRVGVDPPGPGYIRLVAGLGEGFESRPVVFVYYKYTGSVEARQSYSYKQTPLESITGRVPLRLRYKPLAYFQDNVAITVDTQPGTVCEVIVLRPDKVQYTLTLRCPCTLELKANKTGVWVVEFFASNPNSIPSYARINFTVAPRPLSLEIEPREVLLFENATIRVKTSPPAPGVNITVDYEDCLTRRTFTLQTREDGVASFHVTPLFLCKIRILAEASSEGYEHARAALEITPQVPAEATTATVLLVVALVVSFSLRRRAKKSL</sequence>
<dbReference type="KEGG" id="thel:IG193_01475"/>
<dbReference type="SUPFAM" id="SSF54001">
    <property type="entry name" value="Cysteine proteinases"/>
    <property type="match status" value="1"/>
</dbReference>
<organism evidence="3 4">
    <name type="scientific">Infirmifilum lucidum</name>
    <dbReference type="NCBI Taxonomy" id="2776706"/>
    <lineage>
        <taxon>Archaea</taxon>
        <taxon>Thermoproteota</taxon>
        <taxon>Thermoprotei</taxon>
        <taxon>Thermofilales</taxon>
        <taxon>Thermofilaceae</taxon>
        <taxon>Infirmifilum</taxon>
    </lineage>
</organism>
<dbReference type="Pfam" id="PF01841">
    <property type="entry name" value="Transglut_core"/>
    <property type="match status" value="1"/>
</dbReference>
<evidence type="ECO:0000259" key="2">
    <source>
        <dbReference type="SMART" id="SM00460"/>
    </source>
</evidence>
<dbReference type="GeneID" id="59148525"/>
<dbReference type="Gene3D" id="3.10.620.30">
    <property type="match status" value="1"/>
</dbReference>
<protein>
    <submittedName>
        <fullName evidence="3">Transglutaminase domain-containing protein</fullName>
    </submittedName>
</protein>
<dbReference type="InterPro" id="IPR002931">
    <property type="entry name" value="Transglutaminase-like"/>
</dbReference>
<name>A0A7L9FHB0_9CREN</name>
<dbReference type="RefSeq" id="WP_192819131.1">
    <property type="nucleotide sequence ID" value="NZ_CP062310.1"/>
</dbReference>
<keyword evidence="1" id="KW-1133">Transmembrane helix</keyword>
<dbReference type="InParanoid" id="A0A7L9FHB0"/>
<feature type="transmembrane region" description="Helical" evidence="1">
    <location>
        <begin position="629"/>
        <end position="646"/>
    </location>
</feature>
<dbReference type="EMBL" id="CP062310">
    <property type="protein sequence ID" value="QOJ79159.1"/>
    <property type="molecule type" value="Genomic_DNA"/>
</dbReference>
<accession>A0A7L9FHB0</accession>